<reference evidence="2 3" key="1">
    <citation type="submission" date="2024-09" db="EMBL/GenBank/DDBJ databases">
        <title>Laminarin stimulates single cell rates of sulfate reduction while oxygen inhibits transcriptomic activity in coastal marine sediment.</title>
        <authorList>
            <person name="Lindsay M."/>
            <person name="Orcutt B."/>
            <person name="Emerson D."/>
            <person name="Stepanauskas R."/>
            <person name="D'Angelo T."/>
        </authorList>
    </citation>
    <scope>NUCLEOTIDE SEQUENCE [LARGE SCALE GENOMIC DNA]</scope>
    <source>
        <strain evidence="2">SAG AM-311-K15</strain>
    </source>
</reference>
<evidence type="ECO:0000313" key="3">
    <source>
        <dbReference type="Proteomes" id="UP001594351"/>
    </source>
</evidence>
<gene>
    <name evidence="2" type="ORF">ACFL27_21045</name>
</gene>
<organism evidence="2 3">
    <name type="scientific">candidate division CSSED10-310 bacterium</name>
    <dbReference type="NCBI Taxonomy" id="2855610"/>
    <lineage>
        <taxon>Bacteria</taxon>
        <taxon>Bacteria division CSSED10-310</taxon>
    </lineage>
</organism>
<evidence type="ECO:0000259" key="1">
    <source>
        <dbReference type="Pfam" id="PF07238"/>
    </source>
</evidence>
<feature type="domain" description="PilZ" evidence="1">
    <location>
        <begin position="3"/>
        <end position="106"/>
    </location>
</feature>
<dbReference type="EMBL" id="JBHPBY010000351">
    <property type="protein sequence ID" value="MFC1852694.1"/>
    <property type="molecule type" value="Genomic_DNA"/>
</dbReference>
<sequence>MTDKRKFKRRHLIYYLQVKDIQTDNFIGYVVDLSYSGLMIMSQNPIEVNKTFQLQVMIPNGQEEKPNYLDFEAKSVRSINTSNPHFYDTGFELLNVKMEDFKQIYEVIENLGFKE</sequence>
<dbReference type="Pfam" id="PF07238">
    <property type="entry name" value="PilZ"/>
    <property type="match status" value="1"/>
</dbReference>
<dbReference type="InterPro" id="IPR009875">
    <property type="entry name" value="PilZ_domain"/>
</dbReference>
<dbReference type="Proteomes" id="UP001594351">
    <property type="component" value="Unassembled WGS sequence"/>
</dbReference>
<dbReference type="Gene3D" id="2.40.10.220">
    <property type="entry name" value="predicted glycosyltransferase like domains"/>
    <property type="match status" value="1"/>
</dbReference>
<accession>A0ABV6Z2M4</accession>
<keyword evidence="3" id="KW-1185">Reference proteome</keyword>
<comment type="caution">
    <text evidence="2">The sequence shown here is derived from an EMBL/GenBank/DDBJ whole genome shotgun (WGS) entry which is preliminary data.</text>
</comment>
<evidence type="ECO:0000313" key="2">
    <source>
        <dbReference type="EMBL" id="MFC1852694.1"/>
    </source>
</evidence>
<name>A0ABV6Z2M4_UNCC1</name>
<dbReference type="SUPFAM" id="SSF141371">
    <property type="entry name" value="PilZ domain-like"/>
    <property type="match status" value="1"/>
</dbReference>
<proteinExistence type="predicted"/>
<protein>
    <submittedName>
        <fullName evidence="2">PilZ domain-containing protein</fullName>
    </submittedName>
</protein>